<organism evidence="3 4">
    <name type="scientific">Fusarium xylarioides</name>
    <dbReference type="NCBI Taxonomy" id="221167"/>
    <lineage>
        <taxon>Eukaryota</taxon>
        <taxon>Fungi</taxon>
        <taxon>Dikarya</taxon>
        <taxon>Ascomycota</taxon>
        <taxon>Pezizomycotina</taxon>
        <taxon>Sordariomycetes</taxon>
        <taxon>Hypocreomycetidae</taxon>
        <taxon>Hypocreales</taxon>
        <taxon>Nectriaceae</taxon>
        <taxon>Fusarium</taxon>
        <taxon>Fusarium fujikuroi species complex</taxon>
    </lineage>
</organism>
<evidence type="ECO:0000256" key="1">
    <source>
        <dbReference type="SAM" id="MobiDB-lite"/>
    </source>
</evidence>
<sequence>MTPTTSKISWPTTTASLCELLNIDTHVKKCHALTKKKARCKKDISKANSALITFLLEKAVTQGSFSAAHATLREVSGLIMCQGVHQKDGPPCLSEWETVLKPLKVVHIKNEDKEDTPKPEKETENTSATIPVISSQQQIQLKSNTPSPTPTPRRRSQSSPSTPTKPSQKLLLLKLPSPKSPKASHEFEDFFRPRSALQTNKAMKKLLLRSLKEGETKNGGNIYLYTFSESYHDAHPYIKIGFSQDVSKRMREWKYKCGYDVKVLGEFPAEHHAKVERIVHAQLCNQRMREKGCACNVCHQEWFKVDAMTASKIIALWTGWMRREPYDEEGNILDKWRVRIEGLDMADPDCWDLLVKGLFDDDVEESELSEGDSFAWSSDEQSEISEEGALEGYDTDKPEITFTDDESDYDAYVEDDERYSHGITGHLARL</sequence>
<feature type="compositionally biased region" description="Basic and acidic residues" evidence="1">
    <location>
        <begin position="108"/>
        <end position="124"/>
    </location>
</feature>
<feature type="compositionally biased region" description="Polar residues" evidence="1">
    <location>
        <begin position="126"/>
        <end position="141"/>
    </location>
</feature>
<evidence type="ECO:0000313" key="4">
    <source>
        <dbReference type="Proteomes" id="UP000750502"/>
    </source>
</evidence>
<keyword evidence="4" id="KW-1185">Reference proteome</keyword>
<dbReference type="InterPro" id="IPR053006">
    <property type="entry name" value="Meiosis_regulatory"/>
</dbReference>
<evidence type="ECO:0000313" key="3">
    <source>
        <dbReference type="EMBL" id="KAG5763545.1"/>
    </source>
</evidence>
<dbReference type="Proteomes" id="UP000750502">
    <property type="component" value="Unassembled WGS sequence"/>
</dbReference>
<dbReference type="SMART" id="SM00974">
    <property type="entry name" value="T5orf172"/>
    <property type="match status" value="1"/>
</dbReference>
<evidence type="ECO:0000259" key="2">
    <source>
        <dbReference type="SMART" id="SM00974"/>
    </source>
</evidence>
<dbReference type="InterPro" id="IPR018306">
    <property type="entry name" value="Phage_T5_Orf172_DNA-bd"/>
</dbReference>
<feature type="compositionally biased region" description="Acidic residues" evidence="1">
    <location>
        <begin position="380"/>
        <end position="389"/>
    </location>
</feature>
<feature type="region of interest" description="Disordered" evidence="1">
    <location>
        <begin position="369"/>
        <end position="407"/>
    </location>
</feature>
<protein>
    <recommendedName>
        <fullName evidence="2">Bacteriophage T5 Orf172 DNA-binding domain-containing protein</fullName>
    </recommendedName>
</protein>
<dbReference type="PANTHER" id="PTHR28094:SF1">
    <property type="entry name" value="MEIOTICALLY UP-REGULATED GENE 113 PROTEIN"/>
    <property type="match status" value="1"/>
</dbReference>
<proteinExistence type="predicted"/>
<name>A0A9P7KZT4_9HYPO</name>
<dbReference type="PANTHER" id="PTHR28094">
    <property type="entry name" value="MEIOTICALLY UP-REGULATED GENE 113 PROTEIN"/>
    <property type="match status" value="1"/>
</dbReference>
<accession>A0A9P7KZT4</accession>
<comment type="caution">
    <text evidence="3">The sequence shown here is derived from an EMBL/GenBank/DDBJ whole genome shotgun (WGS) entry which is preliminary data.</text>
</comment>
<dbReference type="Pfam" id="PF10544">
    <property type="entry name" value="T5orf172"/>
    <property type="match status" value="1"/>
</dbReference>
<gene>
    <name evidence="3" type="ORF">H9Q72_008355</name>
</gene>
<reference evidence="3" key="2">
    <citation type="submission" date="2020-10" db="EMBL/GenBank/DDBJ databases">
        <authorList>
            <person name="Peck L.D."/>
            <person name="Nowell R.W."/>
            <person name="Flood J."/>
            <person name="Ryan M.J."/>
            <person name="Barraclough T.G."/>
        </authorList>
    </citation>
    <scope>NUCLEOTIDE SEQUENCE</scope>
    <source>
        <strain evidence="3">IMI 127659i</strain>
    </source>
</reference>
<feature type="domain" description="Bacteriophage T5 Orf172 DNA-binding" evidence="2">
    <location>
        <begin position="232"/>
        <end position="317"/>
    </location>
</feature>
<feature type="region of interest" description="Disordered" evidence="1">
    <location>
        <begin position="108"/>
        <end position="171"/>
    </location>
</feature>
<dbReference type="AlphaFoldDB" id="A0A9P7KZT4"/>
<reference evidence="3" key="1">
    <citation type="journal article" date="2020" name="bioRxiv">
        <title>Historical genomics reveals the evolutionary mechanisms behind multiple outbreaks of the host-specific coffee wilt pathogen Fusarium xylarioides.</title>
        <authorList>
            <person name="Peck D."/>
            <person name="Nowell R.W."/>
            <person name="Flood J."/>
            <person name="Ryan M.J."/>
            <person name="Barraclough T.G."/>
        </authorList>
    </citation>
    <scope>NUCLEOTIDE SEQUENCE</scope>
    <source>
        <strain evidence="3">IMI 127659i</strain>
    </source>
</reference>
<dbReference type="OrthoDB" id="2417614at2759"/>
<dbReference type="EMBL" id="JADFTT010000301">
    <property type="protein sequence ID" value="KAG5763545.1"/>
    <property type="molecule type" value="Genomic_DNA"/>
</dbReference>
<feature type="compositionally biased region" description="Low complexity" evidence="1">
    <location>
        <begin position="157"/>
        <end position="171"/>
    </location>
</feature>